<organism evidence="2 3">
    <name type="scientific">Thermodesulfovibrio yellowstonii (strain ATCC 51303 / DSM 11347 / YP87)</name>
    <dbReference type="NCBI Taxonomy" id="289376"/>
    <lineage>
        <taxon>Bacteria</taxon>
        <taxon>Pseudomonadati</taxon>
        <taxon>Nitrospirota</taxon>
        <taxon>Thermodesulfovibrionia</taxon>
        <taxon>Thermodesulfovibrionales</taxon>
        <taxon>Thermodesulfovibrionaceae</taxon>
        <taxon>Thermodesulfovibrio</taxon>
    </lineage>
</organism>
<keyword evidence="3" id="KW-1185">Reference proteome</keyword>
<dbReference type="InterPro" id="IPR036291">
    <property type="entry name" value="NAD(P)-bd_dom_sf"/>
</dbReference>
<dbReference type="eggNOG" id="COG0451">
    <property type="taxonomic scope" value="Bacteria"/>
</dbReference>
<dbReference type="PANTHER" id="PTHR43245:SF13">
    <property type="entry name" value="UDP-D-APIOSE_UDP-D-XYLOSE SYNTHASE 2"/>
    <property type="match status" value="1"/>
</dbReference>
<dbReference type="AlphaFoldDB" id="B5YJC5"/>
<evidence type="ECO:0000313" key="2">
    <source>
        <dbReference type="EMBL" id="ACI20247.1"/>
    </source>
</evidence>
<dbReference type="EnsemblBacteria" id="ACI20247">
    <property type="protein sequence ID" value="ACI20247"/>
    <property type="gene ID" value="THEYE_A0495"/>
</dbReference>
<evidence type="ECO:0000259" key="1">
    <source>
        <dbReference type="Pfam" id="PF01370"/>
    </source>
</evidence>
<dbReference type="Pfam" id="PF01370">
    <property type="entry name" value="Epimerase"/>
    <property type="match status" value="1"/>
</dbReference>
<accession>B5YJC5</accession>
<name>B5YJC5_THEYD</name>
<reference evidence="3" key="1">
    <citation type="submission" date="2008-08" db="EMBL/GenBank/DDBJ databases">
        <title>The complete genome sequence of Thermodesulfovibrio yellowstonii strain ATCC 51303 / DSM 11347 / YP87.</title>
        <authorList>
            <person name="Dodson R.J."/>
            <person name="Durkin A.S."/>
            <person name="Wu M."/>
            <person name="Eisen J."/>
            <person name="Sutton G."/>
        </authorList>
    </citation>
    <scope>NUCLEOTIDE SEQUENCE [LARGE SCALE GENOMIC DNA]</scope>
    <source>
        <strain evidence="3">ATCC 51303 / DSM 11347 / YP87</strain>
    </source>
</reference>
<dbReference type="RefSeq" id="WP_012544985.1">
    <property type="nucleotide sequence ID" value="NC_011296.1"/>
</dbReference>
<sequence>MKILVTGGSGFIGTNYIEFAISKRFEVLNIDTKPPFKKEHIQFWKECDIMDFDKLKKIIFEFKPEYVVHLAAKTGAHSIRDIKEFAPNIQGVENLIKALIDYSGLMSERVNGIREGCLKRVIFTSSLLVCKMGYIPKHDEDYMPTTAYGQSKVEGEKIVRNWQNLPFEWTIIRPISVWGPWMIEPYINFFKAIKQGWYFHIGDGHYKRSMGYVENIAHEIHSILLAPSEKVHKKTFYVGDPEPTDLHDFAESVREKMGAPKIHRMPMWIAKTFAKVGDTLKILGWTNAPLTSFRLKNITTEYVFDLSPILEVCDGKLPYDRETAVEKTVEWFKRCYN</sequence>
<dbReference type="InterPro" id="IPR050177">
    <property type="entry name" value="Lipid_A_modif_metabolic_enz"/>
</dbReference>
<protein>
    <submittedName>
        <fullName evidence="2">NDP-sugar dehydratase or epimerase, putative</fullName>
    </submittedName>
</protein>
<dbReference type="OrthoDB" id="9801785at2"/>
<proteinExistence type="predicted"/>
<dbReference type="EMBL" id="CP001147">
    <property type="protein sequence ID" value="ACI20247.1"/>
    <property type="molecule type" value="Genomic_DNA"/>
</dbReference>
<dbReference type="FunCoup" id="B5YJC5">
    <property type="interactions" value="232"/>
</dbReference>
<dbReference type="PANTHER" id="PTHR43245">
    <property type="entry name" value="BIFUNCTIONAL POLYMYXIN RESISTANCE PROTEIN ARNA"/>
    <property type="match status" value="1"/>
</dbReference>
<gene>
    <name evidence="2" type="ordered locus">THEYE_A0495</name>
</gene>
<dbReference type="InterPro" id="IPR001509">
    <property type="entry name" value="Epimerase_deHydtase"/>
</dbReference>
<dbReference type="PATRIC" id="fig|289376.4.peg.491"/>
<evidence type="ECO:0000313" key="3">
    <source>
        <dbReference type="Proteomes" id="UP000000718"/>
    </source>
</evidence>
<dbReference type="Proteomes" id="UP000000718">
    <property type="component" value="Chromosome"/>
</dbReference>
<dbReference type="HOGENOM" id="CLU_863171_0_0_0"/>
<dbReference type="SUPFAM" id="SSF51735">
    <property type="entry name" value="NAD(P)-binding Rossmann-fold domains"/>
    <property type="match status" value="1"/>
</dbReference>
<reference evidence="2 3" key="2">
    <citation type="journal article" date="2015" name="Genome Announc.">
        <title>Genome Sequence of the Sulfate-Reducing Thermophilic Bacterium Thermodesulfovibrio yellowstonii Strain DSM 11347T (Phylum Nitrospirae).</title>
        <authorList>
            <person name="Bhatnagar S."/>
            <person name="Badger J.H."/>
            <person name="Madupu R."/>
            <person name="Khouri H.M."/>
            <person name="O'Connor E.M."/>
            <person name="Robb F.T."/>
            <person name="Ward N.L."/>
            <person name="Eisen J.A."/>
        </authorList>
    </citation>
    <scope>NUCLEOTIDE SEQUENCE [LARGE SCALE GENOMIC DNA]</scope>
    <source>
        <strain evidence="3">ATCC 51303 / DSM 11347 / YP87</strain>
    </source>
</reference>
<dbReference type="KEGG" id="tye:THEYE_A0495"/>
<dbReference type="STRING" id="289376.THEYE_A0495"/>
<feature type="domain" description="NAD-dependent epimerase/dehydratase" evidence="1">
    <location>
        <begin position="3"/>
        <end position="239"/>
    </location>
</feature>
<dbReference type="InParanoid" id="B5YJC5"/>
<dbReference type="Gene3D" id="3.40.50.720">
    <property type="entry name" value="NAD(P)-binding Rossmann-like Domain"/>
    <property type="match status" value="1"/>
</dbReference>